<sequence>MTCIFSVSWIVTLSLIYNGSKNSCILITIRWCYFLCFTSALQDRDNKFLTKSVEEAYKAVECGDGHPFGAVVRNDAVVVSCHNTVLRNPNLTAHAEINAISEACQKLNQNYLADYEIYACCEPCPMSLVAIQLSKIKRLVYGAKAEAAVAIGFDPSIADAPNQKSELEIKKADGAVAVTAEQVFENARGKFLMS</sequence>
<organism evidence="7 8">
    <name type="scientific">Arachis hypogaea</name>
    <name type="common">Peanut</name>
    <dbReference type="NCBI Taxonomy" id="3818"/>
    <lineage>
        <taxon>Eukaryota</taxon>
        <taxon>Viridiplantae</taxon>
        <taxon>Streptophyta</taxon>
        <taxon>Embryophyta</taxon>
        <taxon>Tracheophyta</taxon>
        <taxon>Spermatophyta</taxon>
        <taxon>Magnoliopsida</taxon>
        <taxon>eudicotyledons</taxon>
        <taxon>Gunneridae</taxon>
        <taxon>Pentapetalae</taxon>
        <taxon>rosids</taxon>
        <taxon>fabids</taxon>
        <taxon>Fabales</taxon>
        <taxon>Fabaceae</taxon>
        <taxon>Papilionoideae</taxon>
        <taxon>50 kb inversion clade</taxon>
        <taxon>dalbergioids sensu lato</taxon>
        <taxon>Dalbergieae</taxon>
        <taxon>Pterocarpus clade</taxon>
        <taxon>Arachis</taxon>
    </lineage>
</organism>
<dbReference type="CDD" id="cd01285">
    <property type="entry name" value="nucleoside_deaminase"/>
    <property type="match status" value="1"/>
</dbReference>
<dbReference type="PANTHER" id="PTHR11079">
    <property type="entry name" value="CYTOSINE DEAMINASE FAMILY MEMBER"/>
    <property type="match status" value="1"/>
</dbReference>
<dbReference type="InterPro" id="IPR002125">
    <property type="entry name" value="CMP_dCMP_dom"/>
</dbReference>
<accession>A0A444XMM9</accession>
<comment type="caution">
    <text evidence="7">The sequence shown here is derived from an EMBL/GenBank/DDBJ whole genome shotgun (WGS) entry which is preliminary data.</text>
</comment>
<evidence type="ECO:0000256" key="2">
    <source>
        <dbReference type="ARBA" id="ARBA00022723"/>
    </source>
</evidence>
<dbReference type="Proteomes" id="UP000289738">
    <property type="component" value="Chromosome B09"/>
</dbReference>
<keyword evidence="5" id="KW-0732">Signal</keyword>
<dbReference type="FunFam" id="3.40.140.10:FF:000011">
    <property type="entry name" value="tRNA-specific adenosine deaminase"/>
    <property type="match status" value="1"/>
</dbReference>
<dbReference type="GO" id="GO:0046872">
    <property type="term" value="F:metal ion binding"/>
    <property type="evidence" value="ECO:0007669"/>
    <property type="project" value="UniProtKB-KW"/>
</dbReference>
<evidence type="ECO:0000259" key="6">
    <source>
        <dbReference type="PROSITE" id="PS51747"/>
    </source>
</evidence>
<name>A0A444XMM9_ARAHY</name>
<evidence type="ECO:0000256" key="4">
    <source>
        <dbReference type="ARBA" id="ARBA00022833"/>
    </source>
</evidence>
<gene>
    <name evidence="7" type="ORF">Ahy_B09g096828</name>
</gene>
<dbReference type="InterPro" id="IPR016193">
    <property type="entry name" value="Cytidine_deaminase-like"/>
</dbReference>
<feature type="signal peptide" evidence="5">
    <location>
        <begin position="1"/>
        <end position="22"/>
    </location>
</feature>
<dbReference type="PROSITE" id="PS51747">
    <property type="entry name" value="CYT_DCMP_DEAMINASES_2"/>
    <property type="match status" value="1"/>
</dbReference>
<dbReference type="SUPFAM" id="SSF53927">
    <property type="entry name" value="Cytidine deaminase-like"/>
    <property type="match status" value="1"/>
</dbReference>
<keyword evidence="3" id="KW-0378">Hydrolase</keyword>
<keyword evidence="8" id="KW-1185">Reference proteome</keyword>
<dbReference type="GO" id="GO:0006152">
    <property type="term" value="P:purine nucleoside catabolic process"/>
    <property type="evidence" value="ECO:0007669"/>
    <property type="project" value="TreeGrafter"/>
</dbReference>
<comment type="similarity">
    <text evidence="1">Belongs to the cytidine and deoxycytidylate deaminase family.</text>
</comment>
<evidence type="ECO:0000256" key="5">
    <source>
        <dbReference type="SAM" id="SignalP"/>
    </source>
</evidence>
<dbReference type="Gene3D" id="3.40.140.10">
    <property type="entry name" value="Cytidine Deaminase, domain 2"/>
    <property type="match status" value="1"/>
</dbReference>
<keyword evidence="4" id="KW-0862">Zinc</keyword>
<reference evidence="7 8" key="1">
    <citation type="submission" date="2019-01" db="EMBL/GenBank/DDBJ databases">
        <title>Sequencing of cultivated peanut Arachis hypogaea provides insights into genome evolution and oil improvement.</title>
        <authorList>
            <person name="Chen X."/>
        </authorList>
    </citation>
    <scope>NUCLEOTIDE SEQUENCE [LARGE SCALE GENOMIC DNA]</scope>
    <source>
        <strain evidence="8">cv. Fuhuasheng</strain>
        <tissue evidence="7">Leaves</tissue>
    </source>
</reference>
<evidence type="ECO:0000256" key="1">
    <source>
        <dbReference type="ARBA" id="ARBA00006576"/>
    </source>
</evidence>
<proteinExistence type="inferred from homology"/>
<feature type="chain" id="PRO_5019505183" description="CMP/dCMP-type deaminase domain-containing protein" evidence="5">
    <location>
        <begin position="23"/>
        <end position="194"/>
    </location>
</feature>
<dbReference type="GO" id="GO:0047974">
    <property type="term" value="F:guanosine deaminase activity"/>
    <property type="evidence" value="ECO:0007669"/>
    <property type="project" value="TreeGrafter"/>
</dbReference>
<keyword evidence="2" id="KW-0479">Metal-binding</keyword>
<protein>
    <recommendedName>
        <fullName evidence="6">CMP/dCMP-type deaminase domain-containing protein</fullName>
    </recommendedName>
</protein>
<evidence type="ECO:0000256" key="3">
    <source>
        <dbReference type="ARBA" id="ARBA00022801"/>
    </source>
</evidence>
<dbReference type="Pfam" id="PF00383">
    <property type="entry name" value="dCMP_cyt_deam_1"/>
    <property type="match status" value="1"/>
</dbReference>
<dbReference type="PANTHER" id="PTHR11079:SF200">
    <property type="entry name" value="CYTIDINE_DEOXYCYTIDYLATE DEAMINASE FAMILY PROTEIN"/>
    <property type="match status" value="1"/>
</dbReference>
<dbReference type="AlphaFoldDB" id="A0A444XMM9"/>
<evidence type="ECO:0000313" key="8">
    <source>
        <dbReference type="Proteomes" id="UP000289738"/>
    </source>
</evidence>
<feature type="domain" description="CMP/dCMP-type deaminase" evidence="6">
    <location>
        <begin position="43"/>
        <end position="156"/>
    </location>
</feature>
<dbReference type="STRING" id="3818.A0A444XMM9"/>
<dbReference type="EMBL" id="SDMP01000019">
    <property type="protein sequence ID" value="RYQ90866.1"/>
    <property type="molecule type" value="Genomic_DNA"/>
</dbReference>
<evidence type="ECO:0000313" key="7">
    <source>
        <dbReference type="EMBL" id="RYQ90866.1"/>
    </source>
</evidence>